<dbReference type="Gene3D" id="1.20.1220.20">
    <property type="entry name" value="Uncharcterised protein PF01724"/>
    <property type="match status" value="1"/>
</dbReference>
<keyword evidence="2" id="KW-1185">Reference proteome</keyword>
<evidence type="ECO:0000313" key="2">
    <source>
        <dbReference type="Proteomes" id="UP001057561"/>
    </source>
</evidence>
<dbReference type="Proteomes" id="UP001057561">
    <property type="component" value="Chromosome"/>
</dbReference>
<dbReference type="PANTHER" id="PTHR34235">
    <property type="entry name" value="SLR1203 PROTEIN-RELATED"/>
    <property type="match status" value="1"/>
</dbReference>
<accession>A0ABY5LQR7</accession>
<dbReference type="PANTHER" id="PTHR34235:SF3">
    <property type="entry name" value="SLR1203 PROTEIN"/>
    <property type="match status" value="1"/>
</dbReference>
<reference evidence="1" key="1">
    <citation type="submission" date="2022-06" db="EMBL/GenBank/DDBJ databases">
        <title>Nostosin G and Spiroidesin B from the Cyanobacterium Dolichospermum sp. NIES-1697.</title>
        <authorList>
            <person name="Phan C.-S."/>
            <person name="Mehjabin J.J."/>
            <person name="Anas A.R.J."/>
            <person name="Hayasaka M."/>
            <person name="Onoki R."/>
            <person name="Wang J."/>
            <person name="Umezawa T."/>
            <person name="Washio K."/>
            <person name="Morikawa M."/>
            <person name="Okino T."/>
        </authorList>
    </citation>
    <scope>NUCLEOTIDE SEQUENCE</scope>
    <source>
        <strain evidence="1">NIES-1697</strain>
    </source>
</reference>
<proteinExistence type="predicted"/>
<protein>
    <submittedName>
        <fullName evidence="1">DUF29 domain-containing protein</fullName>
    </submittedName>
</protein>
<dbReference type="EMBL" id="CP099464">
    <property type="protein sequence ID" value="UUO13369.1"/>
    <property type="molecule type" value="Genomic_DNA"/>
</dbReference>
<dbReference type="RefSeq" id="WP_027403513.1">
    <property type="nucleotide sequence ID" value="NZ_CP099464.1"/>
</dbReference>
<dbReference type="InterPro" id="IPR002636">
    <property type="entry name" value="DUF29"/>
</dbReference>
<dbReference type="Pfam" id="PF01724">
    <property type="entry name" value="DUF29"/>
    <property type="match status" value="1"/>
</dbReference>
<evidence type="ECO:0000313" key="1">
    <source>
        <dbReference type="EMBL" id="UUO13369.1"/>
    </source>
</evidence>
<sequence length="148" mass="17634">MNKTSVKNLYDQDFYLWVEDTVSKLKARDNEHLDWDNLIEEVESLGKSQRKTVRSFLVRLLEHLLKRCYVPMSDCYRGWEIEIRNFRQRLQIELEDSPSLKGFVLEVLDKSYEMALENVRDGYPDVYFSDISPFPSNIDALLNEKFWG</sequence>
<gene>
    <name evidence="1" type="ORF">NG743_14820</name>
</gene>
<name>A0ABY5LQR7_9CYAN</name>
<organism evidence="1 2">
    <name type="scientific">Dolichospermum heterosporum TAC447</name>
    <dbReference type="NCBI Taxonomy" id="747523"/>
    <lineage>
        <taxon>Bacteria</taxon>
        <taxon>Bacillati</taxon>
        <taxon>Cyanobacteriota</taxon>
        <taxon>Cyanophyceae</taxon>
        <taxon>Nostocales</taxon>
        <taxon>Aphanizomenonaceae</taxon>
        <taxon>Dolichospermum</taxon>
        <taxon>Dolichospermum heterosporum</taxon>
    </lineage>
</organism>